<sequence>MAEVDDDDHGSAVAQVPLRNGEARRPDERDVCPYQGLAPFEADRTDVFFGRVQATRNLVDRLGPRLKERGTILLVSGASGVGKSSLLRAGLLPALAEGALPLAGSALWPRLLMTPTATPLRALAEAWTRAFGGPVEAVGERLRDDPWDLPSGPSESAAPDGRFVLVVDQFEDLFTLVSDERERQVFLRALHAMAEGPRRAGVVVGVRADYWDRCAAYPQFAEAIQDGQVIVEPMTESDLRLAVTGPAAAAGLELEPGLVELILSELGEGRTAEGRYEPGALPLLSQALLNTWERRENGRLTVRGYEDSGRVRDSVQRTADQVLAHLPPEDRKTALRVFRRLTVITAGGRAARRAATPAEIHAAAGADSAERRERVEALLSAFAGRRLLTLHEDGVEIAHDALLTGWPTLRQWLEPDLTAQAVYDRLVEDAERWDENHRDPAFLYRGARLLSVEDARLRWERDPDSFPPPGSTVTGFVAASAAAARRASRRRGMVMAGLAVLAAAAVLAAVAAVDAAGNADRQRGLAVSRQLAAQSEIADDPVISALLAVAAWRIAPTPEARYRMLDAAARPARAVLPGYGGSVPDEELALAPRGSVMAVGRGDTGAVQLWDTATRRRLGGPVTHPEGGCGAGFDVAFSPDGKTLAVVCEMTVRFWDVATRKPSGGPLNTQDPDELLGFAQTMAFSPDGRTLATSTYEGTTRLWDIAAREQIGPTLGTPDTKSGGHAIRAVAFTPDGRHLVTAGADGTARLWDTATRRQAGKAFTGHSDGIDDLSISPDGTTLATVSKDKTARLWNISTRKQIGGALRGPAEGRPFSSVAFSPDGTRLATAGEDGYLRLWDTVAHRQVGPALNDQRLPVRAVEYGPDGRTLVAIGDEATVWLWDARVHRQLGTTMTSLSAVAFSPDGRTLAAPGPGAGAPGTTEADRAARLWDVATQRQIGDGLEPGGPPSGQNTVFEIGFGPGGRTLITVSAGGVIRVWDTATQRQAGPPVDTGKEGWAVELSPDGRLMAFRTGDVIGFWDLARRREVGPRITFPGGADSVETMSFSPDGTLLATAGNDRAVRFFDVAARRQVGRALPNAVGGALTGDLTFSPDGGTLATSPGDGTVRLWDVARRRESGAALTGHTDAVYTTAFSPDGTVLATGSVDESVRLWDLRTRRQIGPPLTGHTGSVTALAYSPDGRALASVGNDKKVRLWDVAVPADPAGTVCAGAGRSLTRAEWKQYIPDEPYQQICR</sequence>
<dbReference type="InterPro" id="IPR036322">
    <property type="entry name" value="WD40_repeat_dom_sf"/>
</dbReference>
<dbReference type="AlphaFoldDB" id="A0A1I5KIM4"/>
<dbReference type="InterPro" id="IPR001680">
    <property type="entry name" value="WD40_rpt"/>
</dbReference>
<feature type="repeat" description="WD" evidence="3">
    <location>
        <begin position="720"/>
        <end position="761"/>
    </location>
</feature>
<keyword evidence="1 3" id="KW-0853">WD repeat</keyword>
<organism evidence="6 7">
    <name type="scientific">Actinomadura madurae</name>
    <dbReference type="NCBI Taxonomy" id="1993"/>
    <lineage>
        <taxon>Bacteria</taxon>
        <taxon>Bacillati</taxon>
        <taxon>Actinomycetota</taxon>
        <taxon>Actinomycetes</taxon>
        <taxon>Streptosporangiales</taxon>
        <taxon>Thermomonosporaceae</taxon>
        <taxon>Actinomadura</taxon>
    </lineage>
</organism>
<name>A0A1I5KIM4_9ACTN</name>
<dbReference type="eggNOG" id="COG2319">
    <property type="taxonomic scope" value="Bacteria"/>
</dbReference>
<dbReference type="SMART" id="SM00320">
    <property type="entry name" value="WD40"/>
    <property type="match status" value="11"/>
</dbReference>
<dbReference type="PANTHER" id="PTHR44019">
    <property type="entry name" value="WD REPEAT-CONTAINING PROTEIN 55"/>
    <property type="match status" value="1"/>
</dbReference>
<feature type="region of interest" description="Disordered" evidence="4">
    <location>
        <begin position="1"/>
        <end position="27"/>
    </location>
</feature>
<dbReference type="InterPro" id="IPR019775">
    <property type="entry name" value="WD40_repeat_CS"/>
</dbReference>
<accession>A0A1I5KIM4</accession>
<dbReference type="InterPro" id="IPR050505">
    <property type="entry name" value="WDR55/POC1"/>
</dbReference>
<dbReference type="SUPFAM" id="SSF52540">
    <property type="entry name" value="P-loop containing nucleoside triphosphate hydrolases"/>
    <property type="match status" value="1"/>
</dbReference>
<keyword evidence="2" id="KW-0677">Repeat</keyword>
<feature type="repeat" description="WD" evidence="3">
    <location>
        <begin position="1165"/>
        <end position="1198"/>
    </location>
</feature>
<keyword evidence="7" id="KW-1185">Reference proteome</keyword>
<dbReference type="SUPFAM" id="SSF50998">
    <property type="entry name" value="Quinoprotein alcohol dehydrogenase-like"/>
    <property type="match status" value="1"/>
</dbReference>
<feature type="repeat" description="WD" evidence="3">
    <location>
        <begin position="1122"/>
        <end position="1163"/>
    </location>
</feature>
<feature type="repeat" description="WD" evidence="3">
    <location>
        <begin position="817"/>
        <end position="840"/>
    </location>
</feature>
<dbReference type="SUPFAM" id="SSF50978">
    <property type="entry name" value="WD40 repeat-like"/>
    <property type="match status" value="1"/>
</dbReference>
<dbReference type="InterPro" id="IPR020472">
    <property type="entry name" value="WD40_PAC1"/>
</dbReference>
<evidence type="ECO:0000259" key="5">
    <source>
        <dbReference type="Pfam" id="PF20703"/>
    </source>
</evidence>
<feature type="repeat" description="WD" evidence="3">
    <location>
        <begin position="1089"/>
        <end position="1120"/>
    </location>
</feature>
<dbReference type="Pfam" id="PF00400">
    <property type="entry name" value="WD40"/>
    <property type="match status" value="9"/>
</dbReference>
<feature type="domain" description="Novel STAND NTPase 1" evidence="5">
    <location>
        <begin position="33"/>
        <end position="440"/>
    </location>
</feature>
<dbReference type="InterPro" id="IPR011048">
    <property type="entry name" value="Haem_d1_sf"/>
</dbReference>
<feature type="repeat" description="WD" evidence="3">
    <location>
        <begin position="763"/>
        <end position="804"/>
    </location>
</feature>
<reference evidence="6 7" key="1">
    <citation type="submission" date="2016-10" db="EMBL/GenBank/DDBJ databases">
        <authorList>
            <person name="de Groot N.N."/>
        </authorList>
    </citation>
    <scope>NUCLEOTIDE SEQUENCE [LARGE SCALE GENOMIC DNA]</scope>
    <source>
        <strain evidence="6 7">DSM 43067</strain>
    </source>
</reference>
<dbReference type="EMBL" id="FOVH01000010">
    <property type="protein sequence ID" value="SFO84919.1"/>
    <property type="molecule type" value="Genomic_DNA"/>
</dbReference>
<protein>
    <submittedName>
        <fullName evidence="6">WD40 repeat</fullName>
    </submittedName>
</protein>
<dbReference type="InterPro" id="IPR027417">
    <property type="entry name" value="P-loop_NTPase"/>
</dbReference>
<dbReference type="PROSITE" id="PS50294">
    <property type="entry name" value="WD_REPEATS_REGION"/>
    <property type="match status" value="6"/>
</dbReference>
<dbReference type="CDD" id="cd00200">
    <property type="entry name" value="WD40"/>
    <property type="match status" value="1"/>
</dbReference>
<feature type="repeat" description="WD" evidence="3">
    <location>
        <begin position="948"/>
        <end position="989"/>
    </location>
</feature>
<dbReference type="PROSITE" id="PS00678">
    <property type="entry name" value="WD_REPEATS_1"/>
    <property type="match status" value="4"/>
</dbReference>
<proteinExistence type="predicted"/>
<dbReference type="InterPro" id="IPR011047">
    <property type="entry name" value="Quinoprotein_ADH-like_sf"/>
</dbReference>
<dbReference type="SUPFAM" id="SSF51004">
    <property type="entry name" value="C-terminal (heme d1) domain of cytochrome cd1-nitrite reductase"/>
    <property type="match status" value="1"/>
</dbReference>
<dbReference type="InParanoid" id="A0A1I5KIM4"/>
<dbReference type="STRING" id="1993.SAMN04489713_11010"/>
<dbReference type="PRINTS" id="PR00320">
    <property type="entry name" value="GPROTEINBRPT"/>
</dbReference>
<evidence type="ECO:0000256" key="1">
    <source>
        <dbReference type="ARBA" id="ARBA00022574"/>
    </source>
</evidence>
<evidence type="ECO:0000256" key="4">
    <source>
        <dbReference type="SAM" id="MobiDB-lite"/>
    </source>
</evidence>
<dbReference type="InterPro" id="IPR049052">
    <property type="entry name" value="nSTAND1"/>
</dbReference>
<evidence type="ECO:0000256" key="3">
    <source>
        <dbReference type="PROSITE-ProRule" id="PRU00221"/>
    </source>
</evidence>
<dbReference type="Gene3D" id="2.130.10.10">
    <property type="entry name" value="YVTN repeat-like/Quinoprotein amine dehydrogenase"/>
    <property type="match status" value="5"/>
</dbReference>
<evidence type="ECO:0000256" key="2">
    <source>
        <dbReference type="ARBA" id="ARBA00022737"/>
    </source>
</evidence>
<feature type="repeat" description="WD" evidence="3">
    <location>
        <begin position="681"/>
        <end position="713"/>
    </location>
</feature>
<feature type="repeat" description="WD" evidence="3">
    <location>
        <begin position="1034"/>
        <end position="1075"/>
    </location>
</feature>
<dbReference type="PROSITE" id="PS50082">
    <property type="entry name" value="WD_REPEATS_2"/>
    <property type="match status" value="10"/>
</dbReference>
<evidence type="ECO:0000313" key="7">
    <source>
        <dbReference type="Proteomes" id="UP000183413"/>
    </source>
</evidence>
<dbReference type="Pfam" id="PF20703">
    <property type="entry name" value="nSTAND1"/>
    <property type="match status" value="1"/>
</dbReference>
<dbReference type="InterPro" id="IPR015943">
    <property type="entry name" value="WD40/YVTN_repeat-like_dom_sf"/>
</dbReference>
<dbReference type="PANTHER" id="PTHR44019:SF8">
    <property type="entry name" value="POC1 CENTRIOLAR PROTEIN HOMOLOG"/>
    <property type="match status" value="1"/>
</dbReference>
<gene>
    <name evidence="6" type="ORF">SAMN04489713_11010</name>
</gene>
<feature type="repeat" description="WD" evidence="3">
    <location>
        <begin position="851"/>
        <end position="892"/>
    </location>
</feature>
<dbReference type="Proteomes" id="UP000183413">
    <property type="component" value="Unassembled WGS sequence"/>
</dbReference>
<evidence type="ECO:0000313" key="6">
    <source>
        <dbReference type="EMBL" id="SFO84919.1"/>
    </source>
</evidence>